<name>A0A396IMC5_MEDTR</name>
<reference evidence="2" key="1">
    <citation type="journal article" date="2018" name="Nat. Plants">
        <title>Whole-genome landscape of Medicago truncatula symbiotic genes.</title>
        <authorList>
            <person name="Pecrix Y."/>
            <person name="Staton S.E."/>
            <person name="Sallet E."/>
            <person name="Lelandais-Briere C."/>
            <person name="Moreau S."/>
            <person name="Carrere S."/>
            <person name="Blein T."/>
            <person name="Jardinaud M.F."/>
            <person name="Latrasse D."/>
            <person name="Zouine M."/>
            <person name="Zahm M."/>
            <person name="Kreplak J."/>
            <person name="Mayjonade B."/>
            <person name="Satge C."/>
            <person name="Perez M."/>
            <person name="Cauet S."/>
            <person name="Marande W."/>
            <person name="Chantry-Darmon C."/>
            <person name="Lopez-Roques C."/>
            <person name="Bouchez O."/>
            <person name="Berard A."/>
            <person name="Debelle F."/>
            <person name="Munos S."/>
            <person name="Bendahmane A."/>
            <person name="Berges H."/>
            <person name="Niebel A."/>
            <person name="Buitink J."/>
            <person name="Frugier F."/>
            <person name="Benhamed M."/>
            <person name="Crespi M."/>
            <person name="Gouzy J."/>
            <person name="Gamas P."/>
        </authorList>
    </citation>
    <scope>NUCLEOTIDE SEQUENCE [LARGE SCALE GENOMIC DNA]</scope>
    <source>
        <strain evidence="2">cv. Jemalong A17</strain>
    </source>
</reference>
<proteinExistence type="predicted"/>
<dbReference type="AlphaFoldDB" id="A0A396IMC5"/>
<dbReference type="Proteomes" id="UP000265566">
    <property type="component" value="Chromosome 3"/>
</dbReference>
<dbReference type="Gramene" id="rna14771">
    <property type="protein sequence ID" value="RHN66712.1"/>
    <property type="gene ID" value="gene14771"/>
</dbReference>
<dbReference type="EMBL" id="PSQE01000003">
    <property type="protein sequence ID" value="RHN66712.1"/>
    <property type="molecule type" value="Genomic_DNA"/>
</dbReference>
<accession>A0A396IMC5</accession>
<sequence>MDYCGWAASFCYSFKLQLCGLVIGCCWSSFGLDLLQDVATTKDYAEVSQARTKEDKQASLQFKVLKK</sequence>
<protein>
    <submittedName>
        <fullName evidence="1">Uncharacterized protein</fullName>
    </submittedName>
</protein>
<evidence type="ECO:0000313" key="2">
    <source>
        <dbReference type="Proteomes" id="UP000265566"/>
    </source>
</evidence>
<evidence type="ECO:0000313" key="1">
    <source>
        <dbReference type="EMBL" id="RHN66712.1"/>
    </source>
</evidence>
<organism evidence="1 2">
    <name type="scientific">Medicago truncatula</name>
    <name type="common">Barrel medic</name>
    <name type="synonym">Medicago tribuloides</name>
    <dbReference type="NCBI Taxonomy" id="3880"/>
    <lineage>
        <taxon>Eukaryota</taxon>
        <taxon>Viridiplantae</taxon>
        <taxon>Streptophyta</taxon>
        <taxon>Embryophyta</taxon>
        <taxon>Tracheophyta</taxon>
        <taxon>Spermatophyta</taxon>
        <taxon>Magnoliopsida</taxon>
        <taxon>eudicotyledons</taxon>
        <taxon>Gunneridae</taxon>
        <taxon>Pentapetalae</taxon>
        <taxon>rosids</taxon>
        <taxon>fabids</taxon>
        <taxon>Fabales</taxon>
        <taxon>Fabaceae</taxon>
        <taxon>Papilionoideae</taxon>
        <taxon>50 kb inversion clade</taxon>
        <taxon>NPAAA clade</taxon>
        <taxon>Hologalegina</taxon>
        <taxon>IRL clade</taxon>
        <taxon>Trifolieae</taxon>
        <taxon>Medicago</taxon>
    </lineage>
</organism>
<comment type="caution">
    <text evidence="1">The sequence shown here is derived from an EMBL/GenBank/DDBJ whole genome shotgun (WGS) entry which is preliminary data.</text>
</comment>
<gene>
    <name evidence="1" type="ORF">MtrunA17_Chr3g0094431</name>
</gene>